<name>A0A3A3EP54_9GAMM</name>
<proteinExistence type="predicted"/>
<accession>A0A3A3EP54</accession>
<dbReference type="AlphaFoldDB" id="A0A3A3EP54"/>
<dbReference type="Pfam" id="PF09523">
    <property type="entry name" value="DUF2390"/>
    <property type="match status" value="1"/>
</dbReference>
<dbReference type="RefSeq" id="WP_119852676.1">
    <property type="nucleotide sequence ID" value="NZ_QYSE01000001.1"/>
</dbReference>
<organism evidence="1 2">
    <name type="scientific">Pseudoalteromonas gelatinilytica</name>
    <dbReference type="NCBI Taxonomy" id="1703256"/>
    <lineage>
        <taxon>Bacteria</taxon>
        <taxon>Pseudomonadati</taxon>
        <taxon>Pseudomonadota</taxon>
        <taxon>Gammaproteobacteria</taxon>
        <taxon>Alteromonadales</taxon>
        <taxon>Pseudoalteromonadaceae</taxon>
        <taxon>Pseudoalteromonas</taxon>
    </lineage>
</organism>
<reference evidence="1 2" key="1">
    <citation type="submission" date="2018-09" db="EMBL/GenBank/DDBJ databases">
        <title>Identification of marine bacteria producing industrial enzymes.</title>
        <authorList>
            <person name="Cheng T.H."/>
            <person name="Saidin J."/>
            <person name="Muhd D.D."/>
            <person name="Isa M.N.M."/>
            <person name="Bakar M.F.A."/>
            <person name="Ismail N."/>
        </authorList>
    </citation>
    <scope>NUCLEOTIDE SEQUENCE [LARGE SCALE GENOMIC DNA]</scope>
    <source>
        <strain evidence="1 2">MNAD 1.6</strain>
    </source>
</reference>
<dbReference type="Proteomes" id="UP000265938">
    <property type="component" value="Unassembled WGS sequence"/>
</dbReference>
<gene>
    <name evidence="1" type="ORF">D4741_09025</name>
</gene>
<protein>
    <submittedName>
        <fullName evidence="1">TIGR02444 family protein</fullName>
    </submittedName>
</protein>
<evidence type="ECO:0000313" key="2">
    <source>
        <dbReference type="Proteomes" id="UP000265938"/>
    </source>
</evidence>
<dbReference type="NCBIfam" id="TIGR02444">
    <property type="entry name" value="TIGR02444 family protein"/>
    <property type="match status" value="1"/>
</dbReference>
<evidence type="ECO:0000313" key="1">
    <source>
        <dbReference type="EMBL" id="RJF38190.1"/>
    </source>
</evidence>
<dbReference type="EMBL" id="QYSE01000001">
    <property type="protein sequence ID" value="RJF38190.1"/>
    <property type="molecule type" value="Genomic_DNA"/>
</dbReference>
<dbReference type="InterPro" id="IPR012659">
    <property type="entry name" value="CHP02444"/>
</dbReference>
<comment type="caution">
    <text evidence="1">The sequence shown here is derived from an EMBL/GenBank/DDBJ whole genome shotgun (WGS) entry which is preliminary data.</text>
</comment>
<sequence>MKPLNSEQFWQFACQLYSKDGMQTKLLGYQEQQGKNVNLCLLLYYLDSLELAVTPSQLSELELCIATFDQEALQPLRATRAYLKTIQTEISDYPTIRKELLSAELKLEKKQQQLLINTANTMIFTQRTNAENIKLYVGSELAS</sequence>